<dbReference type="RefSeq" id="YP_009838260.1">
    <property type="nucleotide sequence ID" value="NC_048709.1"/>
</dbReference>
<dbReference type="Proteomes" id="UP000260311">
    <property type="component" value="Segment"/>
</dbReference>
<organism evidence="1 2">
    <name type="scientific">Vibrio phage YC</name>
    <dbReference type="NCBI Taxonomy" id="2267403"/>
    <lineage>
        <taxon>Viruses</taxon>
        <taxon>Duplodnaviria</taxon>
        <taxon>Heunggongvirae</taxon>
        <taxon>Uroviricota</taxon>
        <taxon>Caudoviricetes</taxon>
        <taxon>Pantevenvirales</taxon>
        <taxon>Ackermannviridae</taxon>
        <taxon>Campanilevirus</taxon>
        <taxon>Campanilevirus YC</taxon>
    </lineage>
</organism>
<proteinExistence type="predicted"/>
<accession>A0A384ZRZ1</accession>
<evidence type="ECO:0000313" key="1">
    <source>
        <dbReference type="EMBL" id="AXC34414.1"/>
    </source>
</evidence>
<dbReference type="KEGG" id="vg:55608492"/>
<reference evidence="1 2" key="1">
    <citation type="submission" date="2018-05" db="EMBL/GenBank/DDBJ databases">
        <title>The genome of Vibrio coralliilyticus phage YC.</title>
        <authorList>
            <person name="Benler S."/>
        </authorList>
    </citation>
    <scope>NUCLEOTIDE SEQUENCE [LARGE SCALE GENOMIC DNA]</scope>
</reference>
<name>A0A384ZRZ1_9CAUD</name>
<evidence type="ECO:0000313" key="2">
    <source>
        <dbReference type="Proteomes" id="UP000260311"/>
    </source>
</evidence>
<protein>
    <submittedName>
        <fullName evidence="1">Uncharacterized protein</fullName>
    </submittedName>
</protein>
<dbReference type="EMBL" id="MH375644">
    <property type="protein sequence ID" value="AXC34414.1"/>
    <property type="molecule type" value="Genomic_DNA"/>
</dbReference>
<keyword evidence="2" id="KW-1185">Reference proteome</keyword>
<sequence>MCQPSSTITLHTVASQLLLALGDLNKRMREGLDAQEPYMGAALVMARTVDTAWKQYQPHAKDFVEAANLDCQHLVSAKLVMDRDSGDKSGDLLDKMVSFYRTYALKGFTLVDPSVRSGLAGLTYSLPKAYDEYRQLVKSSYEMRTAIKEGDYEDEVDLDESHGVLASQRQQVENLVESVLSSLDKKVAGRARQAISRAGNKLAALNQFMKSEGIQL</sequence>
<dbReference type="GeneID" id="55608492"/>